<dbReference type="EMBL" id="LS483468">
    <property type="protein sequence ID" value="SQI37789.1"/>
    <property type="molecule type" value="Genomic_DNA"/>
</dbReference>
<dbReference type="Pfam" id="PF06013">
    <property type="entry name" value="WXG100"/>
    <property type="match status" value="1"/>
</dbReference>
<comment type="similarity">
    <text evidence="1">Belongs to the WXG100 family.</text>
</comment>
<dbReference type="RefSeq" id="WP_084722494.1">
    <property type="nucleotide sequence ID" value="NZ_JAFBBL010000001.1"/>
</dbReference>
<name>A0A2X4UGL0_9NOCA</name>
<organism evidence="2 3">
    <name type="scientific">Rhodococcus coprophilus</name>
    <dbReference type="NCBI Taxonomy" id="38310"/>
    <lineage>
        <taxon>Bacteria</taxon>
        <taxon>Bacillati</taxon>
        <taxon>Actinomycetota</taxon>
        <taxon>Actinomycetes</taxon>
        <taxon>Mycobacteriales</taxon>
        <taxon>Nocardiaceae</taxon>
        <taxon>Rhodococcus</taxon>
    </lineage>
</organism>
<accession>A0A2X4UGL0</accession>
<dbReference type="AlphaFoldDB" id="A0A2X4UGL0"/>
<proteinExistence type="inferred from homology"/>
<keyword evidence="3" id="KW-1185">Reference proteome</keyword>
<evidence type="ECO:0000313" key="2">
    <source>
        <dbReference type="EMBL" id="SQI37789.1"/>
    </source>
</evidence>
<dbReference type="KEGG" id="rcr:NCTC10994_03768"/>
<dbReference type="InterPro" id="IPR036689">
    <property type="entry name" value="ESAT-6-like_sf"/>
</dbReference>
<dbReference type="Proteomes" id="UP000249091">
    <property type="component" value="Chromosome 1"/>
</dbReference>
<reference evidence="2 3" key="1">
    <citation type="submission" date="2018-06" db="EMBL/GenBank/DDBJ databases">
        <authorList>
            <consortium name="Pathogen Informatics"/>
            <person name="Doyle S."/>
        </authorList>
    </citation>
    <scope>NUCLEOTIDE SEQUENCE [LARGE SCALE GENOMIC DNA]</scope>
    <source>
        <strain evidence="2 3">NCTC10994</strain>
    </source>
</reference>
<dbReference type="InterPro" id="IPR010310">
    <property type="entry name" value="T7SS_ESAT-6-like"/>
</dbReference>
<dbReference type="NCBIfam" id="TIGR03930">
    <property type="entry name" value="WXG100_ESAT6"/>
    <property type="match status" value="1"/>
</dbReference>
<gene>
    <name evidence="2" type="primary">esxA</name>
    <name evidence="2" type="ORF">NCTC10994_03768</name>
</gene>
<evidence type="ECO:0000313" key="3">
    <source>
        <dbReference type="Proteomes" id="UP000249091"/>
    </source>
</evidence>
<protein>
    <recommendedName>
        <fullName evidence="1">ESAT-6-like protein</fullName>
    </recommendedName>
</protein>
<dbReference type="Gene3D" id="1.10.287.1060">
    <property type="entry name" value="ESAT-6-like"/>
    <property type="match status" value="1"/>
</dbReference>
<sequence length="101" mass="11033">MAVDGGTEIFQNFAGVADLHSRLVSGEKAIRDTLDRIEAQVAPLVSTWSGDAQADYVATQQRWNRAEAGLIQVLQDIGRIVSSGNDDMMATERRNQARFPG</sequence>
<evidence type="ECO:0000256" key="1">
    <source>
        <dbReference type="RuleBase" id="RU362001"/>
    </source>
</evidence>
<dbReference type="SUPFAM" id="SSF140453">
    <property type="entry name" value="EsxAB dimer-like"/>
    <property type="match status" value="1"/>
</dbReference>
<dbReference type="STRING" id="1219011.GCA_001895045_01639"/>